<dbReference type="PANTHER" id="PTHR13696">
    <property type="entry name" value="P-LOOP CONTAINING NUCLEOSIDE TRIPHOSPHATE HYDROLASE"/>
    <property type="match status" value="1"/>
</dbReference>
<dbReference type="InterPro" id="IPR027417">
    <property type="entry name" value="P-loop_NTPase"/>
</dbReference>
<dbReference type="SUPFAM" id="SSF52540">
    <property type="entry name" value="P-loop containing nucleoside triphosphate hydrolases"/>
    <property type="match status" value="1"/>
</dbReference>
<dbReference type="EMBL" id="AJWZ01004220">
    <property type="protein sequence ID" value="EKC66044.1"/>
    <property type="molecule type" value="Genomic_DNA"/>
</dbReference>
<accession>K1TF53</accession>
<dbReference type="InterPro" id="IPR050678">
    <property type="entry name" value="DNA_Partitioning_ATPase"/>
</dbReference>
<sequence length="140" mass="14846">MAVVIAITNQKGGVGKTTTCAAFCGGLTESGKSVLAIDLDPQGNLSFSLGADAEESYTMYDVFKGNCTVKEAIQCTDNCDVIPANILLSGCELELTGVGREYLLREALSDVMDDYDYIMIDTPPALSILTINAYTAADKL</sequence>
<dbReference type="CDD" id="cd02042">
    <property type="entry name" value="ParAB_family"/>
    <property type="match status" value="1"/>
</dbReference>
<feature type="domain" description="AAA" evidence="1">
    <location>
        <begin position="4"/>
        <end position="139"/>
    </location>
</feature>
<proteinExistence type="predicted"/>
<feature type="non-terminal residue" evidence="2">
    <location>
        <position position="140"/>
    </location>
</feature>
<gene>
    <name evidence="2" type="ORF">OBE_06153</name>
</gene>
<dbReference type="PANTHER" id="PTHR13696:SF52">
    <property type="entry name" value="PARA FAMILY PROTEIN CT_582"/>
    <property type="match status" value="1"/>
</dbReference>
<dbReference type="Pfam" id="PF13614">
    <property type="entry name" value="AAA_31"/>
    <property type="match status" value="1"/>
</dbReference>
<organism evidence="2">
    <name type="scientific">human gut metagenome</name>
    <dbReference type="NCBI Taxonomy" id="408170"/>
    <lineage>
        <taxon>unclassified sequences</taxon>
        <taxon>metagenomes</taxon>
        <taxon>organismal metagenomes</taxon>
    </lineage>
</organism>
<reference evidence="2" key="1">
    <citation type="journal article" date="2013" name="Environ. Microbiol.">
        <title>Microbiota from the distal guts of lean and obese adolescents exhibit partial functional redundancy besides clear differences in community structure.</title>
        <authorList>
            <person name="Ferrer M."/>
            <person name="Ruiz A."/>
            <person name="Lanza F."/>
            <person name="Haange S.B."/>
            <person name="Oberbach A."/>
            <person name="Till H."/>
            <person name="Bargiela R."/>
            <person name="Campoy C."/>
            <person name="Segura M.T."/>
            <person name="Richter M."/>
            <person name="von Bergen M."/>
            <person name="Seifert J."/>
            <person name="Suarez A."/>
        </authorList>
    </citation>
    <scope>NUCLEOTIDE SEQUENCE</scope>
</reference>
<evidence type="ECO:0000313" key="2">
    <source>
        <dbReference type="EMBL" id="EKC66044.1"/>
    </source>
</evidence>
<dbReference type="AlphaFoldDB" id="K1TF53"/>
<dbReference type="Gene3D" id="3.40.50.300">
    <property type="entry name" value="P-loop containing nucleotide triphosphate hydrolases"/>
    <property type="match status" value="1"/>
</dbReference>
<evidence type="ECO:0000259" key="1">
    <source>
        <dbReference type="Pfam" id="PF13614"/>
    </source>
</evidence>
<comment type="caution">
    <text evidence="2">The sequence shown here is derived from an EMBL/GenBank/DDBJ whole genome shotgun (WGS) entry which is preliminary data.</text>
</comment>
<name>K1TF53_9ZZZZ</name>
<dbReference type="InterPro" id="IPR025669">
    <property type="entry name" value="AAA_dom"/>
</dbReference>
<protein>
    <submittedName>
        <fullName evidence="2">ATPases involved in chromosome partitioning</fullName>
    </submittedName>
</protein>